<dbReference type="InterPro" id="IPR013078">
    <property type="entry name" value="His_Pase_superF_clade-1"/>
</dbReference>
<accession>A0A067K712</accession>
<evidence type="ECO:0000256" key="3">
    <source>
        <dbReference type="PIRSR" id="PIRSR613078-2"/>
    </source>
</evidence>
<dbReference type="KEGG" id="jcu:105639675"/>
<comment type="similarity">
    <text evidence="1">Belongs to the phosphoglycerate mutase family.</text>
</comment>
<dbReference type="SUPFAM" id="SSF53254">
    <property type="entry name" value="Phosphoglycerate mutase-like"/>
    <property type="match status" value="1"/>
</dbReference>
<dbReference type="Proteomes" id="UP000027138">
    <property type="component" value="Unassembled WGS sequence"/>
</dbReference>
<dbReference type="STRING" id="180498.A0A067K712"/>
<dbReference type="InterPro" id="IPR050275">
    <property type="entry name" value="PGM_Phosphatase"/>
</dbReference>
<feature type="active site" description="Tele-phosphohistidine intermediate" evidence="2">
    <location>
        <position position="27"/>
    </location>
</feature>
<evidence type="ECO:0000256" key="2">
    <source>
        <dbReference type="PIRSR" id="PIRSR613078-1"/>
    </source>
</evidence>
<reference evidence="4 5" key="1">
    <citation type="journal article" date="2014" name="PLoS ONE">
        <title>Global Analysis of Gene Expression Profiles in Physic Nut (Jatropha curcas L.) Seedlings Exposed to Salt Stress.</title>
        <authorList>
            <person name="Zhang L."/>
            <person name="Zhang C."/>
            <person name="Wu P."/>
            <person name="Chen Y."/>
            <person name="Li M."/>
            <person name="Jiang H."/>
            <person name="Wu G."/>
        </authorList>
    </citation>
    <scope>NUCLEOTIDE SEQUENCE [LARGE SCALE GENOMIC DNA]</scope>
    <source>
        <strain evidence="5">cv. GZQX0401</strain>
        <tissue evidence="4">Young leaves</tissue>
    </source>
</reference>
<dbReference type="Pfam" id="PF00300">
    <property type="entry name" value="His_Phos_1"/>
    <property type="match status" value="1"/>
</dbReference>
<keyword evidence="5" id="KW-1185">Reference proteome</keyword>
<organism evidence="4 5">
    <name type="scientific">Jatropha curcas</name>
    <name type="common">Barbados nut</name>
    <dbReference type="NCBI Taxonomy" id="180498"/>
    <lineage>
        <taxon>Eukaryota</taxon>
        <taxon>Viridiplantae</taxon>
        <taxon>Streptophyta</taxon>
        <taxon>Embryophyta</taxon>
        <taxon>Tracheophyta</taxon>
        <taxon>Spermatophyta</taxon>
        <taxon>Magnoliopsida</taxon>
        <taxon>eudicotyledons</taxon>
        <taxon>Gunneridae</taxon>
        <taxon>Pentapetalae</taxon>
        <taxon>rosids</taxon>
        <taxon>fabids</taxon>
        <taxon>Malpighiales</taxon>
        <taxon>Euphorbiaceae</taxon>
        <taxon>Crotonoideae</taxon>
        <taxon>Jatropheae</taxon>
        <taxon>Jatropha</taxon>
    </lineage>
</organism>
<dbReference type="InterPro" id="IPR001345">
    <property type="entry name" value="PG/BPGM_mutase_AS"/>
</dbReference>
<protein>
    <recommendedName>
        <fullName evidence="6">Phosphoglycerate mutase-like protein 4</fullName>
    </recommendedName>
</protein>
<dbReference type="PANTHER" id="PTHR48100:SF34">
    <property type="entry name" value="PHOSPHOGLYCERATE MUTASE-LIKE PROTEIN 4"/>
    <property type="match status" value="1"/>
</dbReference>
<dbReference type="EMBL" id="KK914593">
    <property type="protein sequence ID" value="KDP31897.1"/>
    <property type="molecule type" value="Genomic_DNA"/>
</dbReference>
<dbReference type="PROSITE" id="PS00175">
    <property type="entry name" value="PG_MUTASE"/>
    <property type="match status" value="1"/>
</dbReference>
<evidence type="ECO:0000256" key="1">
    <source>
        <dbReference type="ARBA" id="ARBA00038362"/>
    </source>
</evidence>
<dbReference type="CDD" id="cd07067">
    <property type="entry name" value="HP_PGM_like"/>
    <property type="match status" value="1"/>
</dbReference>
<dbReference type="SMART" id="SM00855">
    <property type="entry name" value="PGAM"/>
    <property type="match status" value="1"/>
</dbReference>
<feature type="binding site" evidence="3">
    <location>
        <position position="77"/>
    </location>
    <ligand>
        <name>substrate</name>
    </ligand>
</feature>
<feature type="binding site" evidence="3">
    <location>
        <begin position="26"/>
        <end position="33"/>
    </location>
    <ligand>
        <name>substrate</name>
    </ligand>
</feature>
<evidence type="ECO:0000313" key="4">
    <source>
        <dbReference type="EMBL" id="KDP31897.1"/>
    </source>
</evidence>
<evidence type="ECO:0008006" key="6">
    <source>
        <dbReference type="Google" id="ProtNLM"/>
    </source>
</evidence>
<proteinExistence type="inferred from homology"/>
<dbReference type="Gene3D" id="3.40.50.1240">
    <property type="entry name" value="Phosphoglycerate mutase-like"/>
    <property type="match status" value="1"/>
</dbReference>
<feature type="active site" description="Proton donor/acceptor" evidence="2">
    <location>
        <position position="102"/>
    </location>
</feature>
<dbReference type="GO" id="GO:0016791">
    <property type="term" value="F:phosphatase activity"/>
    <property type="evidence" value="ECO:0007669"/>
    <property type="project" value="TreeGrafter"/>
</dbReference>
<dbReference type="PANTHER" id="PTHR48100">
    <property type="entry name" value="BROAD-SPECIFICITY PHOSPHATASE YOR283W-RELATED"/>
    <property type="match status" value="1"/>
</dbReference>
<dbReference type="AlphaFoldDB" id="A0A067K712"/>
<dbReference type="GO" id="GO:0005829">
    <property type="term" value="C:cytosol"/>
    <property type="evidence" value="ECO:0007669"/>
    <property type="project" value="TreeGrafter"/>
</dbReference>
<dbReference type="InterPro" id="IPR029033">
    <property type="entry name" value="His_PPase_superfam"/>
</dbReference>
<gene>
    <name evidence="4" type="ORF">JCGZ_12358</name>
</gene>
<dbReference type="FunFam" id="3.40.50.1240:FF:000029">
    <property type="entry name" value="Phosphoglycerate mutase-like protein 4"/>
    <property type="match status" value="1"/>
</dbReference>
<sequence>MAESPSTPESNATSFGSDYAEIIILRHGETLWNVDGRIQGHVDVELNEAGRQQAALVANRLSREPNISAIYSSDLKRALETAETIAARCGGLQVIKDTDLRERHLGDLQGLVFSEAAKINPEAFRALLSHKTSQDIPGGGESLDQLYQRCTSCLQRIARKHIGERVIVVTHGGVISTLYENARPNNKAPRKVLNTSIHIFLIPDEKNWTIKTWGDVSHLNQTEYLESGFGGDRISG</sequence>
<dbReference type="OrthoDB" id="354304at2759"/>
<evidence type="ECO:0000313" key="5">
    <source>
        <dbReference type="Proteomes" id="UP000027138"/>
    </source>
</evidence>
<name>A0A067K712_JATCU</name>